<feature type="signal peptide" evidence="3">
    <location>
        <begin position="1"/>
        <end position="17"/>
    </location>
</feature>
<sequence>MSFKLVILCAAVAVISCTTIRDQQDFDNNNNNNQQKQEQQSFDFNNQRNNQEQFNREHQFDNFNNENRQYYNQRQTPFNNGFRHFNNHQNPTFYHLQPAIISIPSSHRNFNVQDDSHYNFGYTISDVSTGDFKSHQETRQGDKVQGQFSLTDSDGFRRTVNYRADDKHGFDAEVRRDPTANFQQQQFVNTFENQQYNNQNFNNFNNENQNAAFFNPNQPKSTTTTQVSRVEDGQKTNYATQTTNF</sequence>
<comment type="caution">
    <text evidence="4">The sequence shown here is derived from an EMBL/GenBank/DDBJ whole genome shotgun (WGS) entry which is preliminary data.</text>
</comment>
<dbReference type="PROSITE" id="PS51155">
    <property type="entry name" value="CHIT_BIND_RR_2"/>
    <property type="match status" value="1"/>
</dbReference>
<dbReference type="Pfam" id="PF00379">
    <property type="entry name" value="Chitin_bind_4"/>
    <property type="match status" value="1"/>
</dbReference>
<gene>
    <name evidence="4" type="ORF">PVAND_004571</name>
</gene>
<dbReference type="OrthoDB" id="6382835at2759"/>
<keyword evidence="3" id="KW-0732">Signal</keyword>
<dbReference type="InterPro" id="IPR000618">
    <property type="entry name" value="Insect_cuticle"/>
</dbReference>
<dbReference type="PANTHER" id="PTHR12236:SF46">
    <property type="entry name" value="CUTICULAR PROTEIN 30B-RELATED"/>
    <property type="match status" value="1"/>
</dbReference>
<dbReference type="GO" id="GO:0005615">
    <property type="term" value="C:extracellular space"/>
    <property type="evidence" value="ECO:0007669"/>
    <property type="project" value="TreeGrafter"/>
</dbReference>
<evidence type="ECO:0000256" key="3">
    <source>
        <dbReference type="SAM" id="SignalP"/>
    </source>
</evidence>
<dbReference type="AlphaFoldDB" id="A0A9J6BXC9"/>
<dbReference type="EMBL" id="JADBJN010000002">
    <property type="protein sequence ID" value="KAG5674617.1"/>
    <property type="molecule type" value="Genomic_DNA"/>
</dbReference>
<dbReference type="PANTHER" id="PTHR12236">
    <property type="entry name" value="STRUCTURAL CONTITUENT OF CUTICLE"/>
    <property type="match status" value="1"/>
</dbReference>
<dbReference type="PROSITE" id="PS00233">
    <property type="entry name" value="CHIT_BIND_RR_1"/>
    <property type="match status" value="1"/>
</dbReference>
<proteinExistence type="predicted"/>
<dbReference type="PRINTS" id="PR00947">
    <property type="entry name" value="CUTICLE"/>
</dbReference>
<name>A0A9J6BXC9_POLVA</name>
<dbReference type="GO" id="GO:0031012">
    <property type="term" value="C:extracellular matrix"/>
    <property type="evidence" value="ECO:0007669"/>
    <property type="project" value="TreeGrafter"/>
</dbReference>
<keyword evidence="1 2" id="KW-0193">Cuticle</keyword>
<evidence type="ECO:0000313" key="4">
    <source>
        <dbReference type="EMBL" id="KAG5674617.1"/>
    </source>
</evidence>
<keyword evidence="5" id="KW-1185">Reference proteome</keyword>
<evidence type="ECO:0000256" key="1">
    <source>
        <dbReference type="ARBA" id="ARBA00022460"/>
    </source>
</evidence>
<evidence type="ECO:0000256" key="2">
    <source>
        <dbReference type="PROSITE-ProRule" id="PRU00497"/>
    </source>
</evidence>
<accession>A0A9J6BXC9</accession>
<dbReference type="PROSITE" id="PS51257">
    <property type="entry name" value="PROKAR_LIPOPROTEIN"/>
    <property type="match status" value="1"/>
</dbReference>
<protein>
    <submittedName>
        <fullName evidence="4">Uncharacterized protein</fullName>
    </submittedName>
</protein>
<reference evidence="4" key="1">
    <citation type="submission" date="2021-03" db="EMBL/GenBank/DDBJ databases">
        <title>Chromosome level genome of the anhydrobiotic midge Polypedilum vanderplanki.</title>
        <authorList>
            <person name="Yoshida Y."/>
            <person name="Kikawada T."/>
            <person name="Gusev O."/>
        </authorList>
    </citation>
    <scope>NUCLEOTIDE SEQUENCE</scope>
    <source>
        <strain evidence="4">NIAS01</strain>
        <tissue evidence="4">Whole body or cell culture</tissue>
    </source>
</reference>
<dbReference type="InterPro" id="IPR051217">
    <property type="entry name" value="Insect_Cuticle_Struc_Prot"/>
</dbReference>
<dbReference type="Proteomes" id="UP001107558">
    <property type="component" value="Chromosome 2"/>
</dbReference>
<evidence type="ECO:0000313" key="5">
    <source>
        <dbReference type="Proteomes" id="UP001107558"/>
    </source>
</evidence>
<dbReference type="InterPro" id="IPR031311">
    <property type="entry name" value="CHIT_BIND_RR_consensus"/>
</dbReference>
<feature type="chain" id="PRO_5039950682" evidence="3">
    <location>
        <begin position="18"/>
        <end position="245"/>
    </location>
</feature>
<organism evidence="4 5">
    <name type="scientific">Polypedilum vanderplanki</name>
    <name type="common">Sleeping chironomid midge</name>
    <dbReference type="NCBI Taxonomy" id="319348"/>
    <lineage>
        <taxon>Eukaryota</taxon>
        <taxon>Metazoa</taxon>
        <taxon>Ecdysozoa</taxon>
        <taxon>Arthropoda</taxon>
        <taxon>Hexapoda</taxon>
        <taxon>Insecta</taxon>
        <taxon>Pterygota</taxon>
        <taxon>Neoptera</taxon>
        <taxon>Endopterygota</taxon>
        <taxon>Diptera</taxon>
        <taxon>Nematocera</taxon>
        <taxon>Chironomoidea</taxon>
        <taxon>Chironomidae</taxon>
        <taxon>Chironominae</taxon>
        <taxon>Polypedilum</taxon>
        <taxon>Polypedilum</taxon>
    </lineage>
</organism>
<dbReference type="GO" id="GO:0042302">
    <property type="term" value="F:structural constituent of cuticle"/>
    <property type="evidence" value="ECO:0007669"/>
    <property type="project" value="UniProtKB-UniRule"/>
</dbReference>